<dbReference type="OrthoDB" id="9806486at2"/>
<dbReference type="GO" id="GO:0003677">
    <property type="term" value="F:DNA binding"/>
    <property type="evidence" value="ECO:0007669"/>
    <property type="project" value="UniProtKB-UniRule"/>
</dbReference>
<dbReference type="RefSeq" id="WP_013009033.1">
    <property type="nucleotide sequence ID" value="NC_013940.1"/>
</dbReference>
<keyword evidence="6 7" id="KW-0413">Isomerase</keyword>
<dbReference type="SUPFAM" id="SSF101904">
    <property type="entry name" value="GyrA/ParC C-terminal domain-like"/>
    <property type="match status" value="1"/>
</dbReference>
<dbReference type="InterPro" id="IPR013760">
    <property type="entry name" value="Topo_IIA-like_dom_sf"/>
</dbReference>
<dbReference type="FunFam" id="1.10.268.10:FF:000001">
    <property type="entry name" value="DNA gyrase subunit A"/>
    <property type="match status" value="1"/>
</dbReference>
<comment type="catalytic activity">
    <reaction evidence="1 7">
        <text>ATP-dependent breakage, passage and rejoining of double-stranded DNA.</text>
        <dbReference type="EC" id="5.6.2.2"/>
    </reaction>
</comment>
<dbReference type="Gene3D" id="1.10.268.10">
    <property type="entry name" value="Topoisomerase, domain 3"/>
    <property type="match status" value="1"/>
</dbReference>
<dbReference type="GO" id="GO:0005737">
    <property type="term" value="C:cytoplasm"/>
    <property type="evidence" value="ECO:0007669"/>
    <property type="project" value="TreeGrafter"/>
</dbReference>
<dbReference type="GO" id="GO:0009330">
    <property type="term" value="C:DNA topoisomerase type II (double strand cut, ATP-hydrolyzing) complex"/>
    <property type="evidence" value="ECO:0007669"/>
    <property type="project" value="TreeGrafter"/>
</dbReference>
<evidence type="ECO:0000256" key="7">
    <source>
        <dbReference type="PROSITE-ProRule" id="PRU01384"/>
    </source>
</evidence>
<evidence type="ECO:0000256" key="5">
    <source>
        <dbReference type="ARBA" id="ARBA00023125"/>
    </source>
</evidence>
<dbReference type="InterPro" id="IPR013758">
    <property type="entry name" value="Topo_IIA_A/C_ab"/>
</dbReference>
<evidence type="ECO:0000256" key="4">
    <source>
        <dbReference type="ARBA" id="ARBA00023029"/>
    </source>
</evidence>
<dbReference type="EC" id="5.6.2.2" evidence="3"/>
<dbReference type="SMART" id="SM00434">
    <property type="entry name" value="TOP4c"/>
    <property type="match status" value="1"/>
</dbReference>
<keyword evidence="8" id="KW-0175">Coiled coil</keyword>
<evidence type="ECO:0000313" key="10">
    <source>
        <dbReference type="EMBL" id="BAI81819.1"/>
    </source>
</evidence>
<evidence type="ECO:0000256" key="3">
    <source>
        <dbReference type="ARBA" id="ARBA00012895"/>
    </source>
</evidence>
<dbReference type="GO" id="GO:0005524">
    <property type="term" value="F:ATP binding"/>
    <property type="evidence" value="ECO:0007669"/>
    <property type="project" value="InterPro"/>
</dbReference>
<gene>
    <name evidence="10" type="ordered locus">DEFDS_P199</name>
</gene>
<geneLocation type="plasmid" evidence="10 11">
    <name>megaplasmid pDF308</name>
</geneLocation>
<dbReference type="NCBIfam" id="NF004044">
    <property type="entry name" value="PRK05561.1"/>
    <property type="match status" value="1"/>
</dbReference>
<dbReference type="SUPFAM" id="SSF56719">
    <property type="entry name" value="Type II DNA topoisomerase"/>
    <property type="match status" value="1"/>
</dbReference>
<dbReference type="Proteomes" id="UP000001520">
    <property type="component" value="Plasmid megaplasmid pDF308"/>
</dbReference>
<dbReference type="InterPro" id="IPR002205">
    <property type="entry name" value="Topo_IIA_dom_A"/>
</dbReference>
<evidence type="ECO:0000313" key="11">
    <source>
        <dbReference type="Proteomes" id="UP000001520"/>
    </source>
</evidence>
<keyword evidence="10" id="KW-0614">Plasmid</keyword>
<dbReference type="GO" id="GO:0003918">
    <property type="term" value="F:DNA topoisomerase type II (double strand cut, ATP-hydrolyzing) activity"/>
    <property type="evidence" value="ECO:0007669"/>
    <property type="project" value="UniProtKB-EC"/>
</dbReference>
<dbReference type="Pfam" id="PF00521">
    <property type="entry name" value="DNA_topoisoIV"/>
    <property type="match status" value="1"/>
</dbReference>
<evidence type="ECO:0000259" key="9">
    <source>
        <dbReference type="PROSITE" id="PS52040"/>
    </source>
</evidence>
<feature type="domain" description="Topo IIA-type catalytic" evidence="9">
    <location>
        <begin position="34"/>
        <end position="517"/>
    </location>
</feature>
<comment type="similarity">
    <text evidence="2">Belongs to the type II topoisomerase GyrA/ParC subunit family.</text>
</comment>
<name>D3PF27_DEFDS</name>
<dbReference type="InterPro" id="IPR035516">
    <property type="entry name" value="Gyrase/topoIV_suA_C"/>
</dbReference>
<dbReference type="InterPro" id="IPR013757">
    <property type="entry name" value="Topo_IIA_A_a_sf"/>
</dbReference>
<dbReference type="FunFam" id="3.30.1360.40:FF:000002">
    <property type="entry name" value="DNA gyrase subunit A"/>
    <property type="match status" value="1"/>
</dbReference>
<dbReference type="PANTHER" id="PTHR43493:SF5">
    <property type="entry name" value="DNA GYRASE SUBUNIT A, CHLOROPLASTIC_MITOCHONDRIAL"/>
    <property type="match status" value="1"/>
</dbReference>
<reference evidence="10 11" key="1">
    <citation type="journal article" date="2010" name="DNA Res.">
        <title>Bacterial lifestyle in a deep-sea hydrothermal vent chimney revealed by the genome sequence of the thermophilic bacterium Deferribacter desulfuricans SSM1.</title>
        <authorList>
            <person name="Takaki Y."/>
            <person name="Shimamura S."/>
            <person name="Nakagawa S."/>
            <person name="Fukuhara Y."/>
            <person name="Horikawa H."/>
            <person name="Ankai A."/>
            <person name="Harada T."/>
            <person name="Hosoyama A."/>
            <person name="Oguchi A."/>
            <person name="Fukui S."/>
            <person name="Fujita N."/>
            <person name="Takami H."/>
            <person name="Takai K."/>
        </authorList>
    </citation>
    <scope>NUCLEOTIDE SEQUENCE [LARGE SCALE GENOMIC DNA]</scope>
    <source>
        <strain evidence="11">DSM 14783 / JCM 11476 / NBRC 101012 / SSM1</strain>
        <plasmid evidence="11">Plasmid megaplasmid pDF308</plasmid>
    </source>
</reference>
<sequence length="833" mass="95656">MIERKSKTIKNDIVDIMKHNYIDYAMSVIIGRSLPDIRDGLKPVQRRILYDMYHDLHNTHEKPYKKSARIVGDVIGKYHPHGDAAVYDTIVRMAQDFVFRYPLIDGQGNFGSIDGDSPAAMRYTEIRMTKIAEEMLKDIDKDTVDFIPNYDGSLKEPTVLPTKLPNLLINGTNGIAVGMATNIPPHNLKEVIKACLYLLKNERSKSYLKEFYETNSVKVSDDIINQIHNKIMTILKAPDFPTGGIIINSKDIPKIYRNGTGSIKIKAKIEVNKDQIIITELPYMVNKSDLIIKIADLSKSNKIQGIADIKDESTKDIRIVIKLRKKTDPNIVLNQLYKYTQLTTTFSCNFVGIYKNKPYQLNILDLLFNFLSFRLDIINRRTQFLLRKNQNKLHKLKGLKIAVENIDNFVKIIKTAKNTTDATQKLMKKYKLDDIQVNEILNMRLQRLTSLEIEKLLNEYQETKENIQTYKEILNSYDKQIELIINELHDLQKNYCKNDKRLTKLEDEDISFDIKNLIPDNPVIIIYTDDGFIKKENISKVTKTGKTTNLQKNDSAKFIINTTNHKKLLLFTDTGKLYYLNVYDIPETGSGNSKGTHISNLIKLNTNDKIVLIRTQIHENEYSNYDMVCITEKGLVKRTSLEEYKNSKNGSLVLKLNSDDKLLKVFFINKQEENYLLMLSKQSKYIIFNINQVRTVARLAKGVVGMLLNNENDKIVDCAIITKPMLENPNEYLLCTITNKGFIKLTPLEEYSVQNRKTKGSYVMKVTNKTGEPILVQILAKNSKTNNCILITNTGQLIKIDINNISVTNRVSTGQPIEYKLEHNNYIVSATFL</sequence>
<evidence type="ECO:0000256" key="2">
    <source>
        <dbReference type="ARBA" id="ARBA00008263"/>
    </source>
</evidence>
<dbReference type="Gene3D" id="2.120.10.90">
    <property type="entry name" value="DNA gyrase/topoisomerase IV, subunit A, C-terminal"/>
    <property type="match status" value="1"/>
</dbReference>
<dbReference type="EMBL" id="AP011530">
    <property type="protein sequence ID" value="BAI81819.1"/>
    <property type="molecule type" value="Genomic_DNA"/>
</dbReference>
<keyword evidence="4 7" id="KW-0799">Topoisomerase</keyword>
<feature type="coiled-coil region" evidence="8">
    <location>
        <begin position="446"/>
        <end position="494"/>
    </location>
</feature>
<evidence type="ECO:0000256" key="8">
    <source>
        <dbReference type="SAM" id="Coils"/>
    </source>
</evidence>
<dbReference type="GO" id="GO:0006265">
    <property type="term" value="P:DNA topological change"/>
    <property type="evidence" value="ECO:0007669"/>
    <property type="project" value="UniProtKB-UniRule"/>
</dbReference>
<evidence type="ECO:0000256" key="1">
    <source>
        <dbReference type="ARBA" id="ARBA00000185"/>
    </source>
</evidence>
<dbReference type="CDD" id="cd00187">
    <property type="entry name" value="TOP4c"/>
    <property type="match status" value="1"/>
</dbReference>
<dbReference type="eggNOG" id="COG0188">
    <property type="taxonomic scope" value="Bacteria"/>
</dbReference>
<dbReference type="Pfam" id="PF03989">
    <property type="entry name" value="DNA_gyraseA_C"/>
    <property type="match status" value="5"/>
</dbReference>
<dbReference type="PANTHER" id="PTHR43493">
    <property type="entry name" value="DNA GYRASE/TOPOISOMERASE SUBUNIT A"/>
    <property type="match status" value="1"/>
</dbReference>
<organism evidence="10 11">
    <name type="scientific">Deferribacter desulfuricans (strain DSM 14783 / JCM 11476 / NBRC 101012 / SSM1)</name>
    <dbReference type="NCBI Taxonomy" id="639282"/>
    <lineage>
        <taxon>Bacteria</taxon>
        <taxon>Pseudomonadati</taxon>
        <taxon>Deferribacterota</taxon>
        <taxon>Deferribacteres</taxon>
        <taxon>Deferribacterales</taxon>
        <taxon>Deferribacteraceae</taxon>
        <taxon>Deferribacter</taxon>
    </lineage>
</organism>
<dbReference type="InterPro" id="IPR050220">
    <property type="entry name" value="Type_II_DNA_Topoisomerases"/>
</dbReference>
<protein>
    <recommendedName>
        <fullName evidence="3">DNA topoisomerase (ATP-hydrolyzing)</fullName>
        <ecNumber evidence="3">5.6.2.2</ecNumber>
    </recommendedName>
</protein>
<evidence type="ECO:0000256" key="6">
    <source>
        <dbReference type="ARBA" id="ARBA00023235"/>
    </source>
</evidence>
<keyword evidence="11" id="KW-1185">Reference proteome</keyword>
<feature type="active site" description="O-(5'-phospho-DNA)-tyrosine intermediate" evidence="7">
    <location>
        <position position="123"/>
    </location>
</feature>
<accession>D3PF27</accession>
<dbReference type="PROSITE" id="PS52040">
    <property type="entry name" value="TOPO_IIA"/>
    <property type="match status" value="1"/>
</dbReference>
<dbReference type="Gene3D" id="3.30.1360.40">
    <property type="match status" value="1"/>
</dbReference>
<dbReference type="HOGENOM" id="CLU_002977_6_1_0"/>
<dbReference type="Gene3D" id="3.90.199.10">
    <property type="entry name" value="Topoisomerase II, domain 5"/>
    <property type="match status" value="1"/>
</dbReference>
<keyword evidence="5 7" id="KW-0238">DNA-binding</keyword>
<dbReference type="KEGG" id="ddf:DEFDS_P199"/>
<proteinExistence type="inferred from homology"/>
<dbReference type="AlphaFoldDB" id="D3PF27"/>
<dbReference type="InterPro" id="IPR006691">
    <property type="entry name" value="GyrA/parC_rep"/>
</dbReference>